<evidence type="ECO:0000313" key="2">
    <source>
        <dbReference type="Proteomes" id="UP000063308"/>
    </source>
</evidence>
<protein>
    <submittedName>
        <fullName evidence="1">Uncharacterized protein</fullName>
    </submittedName>
</protein>
<proteinExistence type="predicted"/>
<evidence type="ECO:0000313" key="1">
    <source>
        <dbReference type="EMBL" id="BAR57597.1"/>
    </source>
</evidence>
<reference evidence="1 2" key="1">
    <citation type="submission" date="2014-11" db="EMBL/GenBank/DDBJ databases">
        <title>Symbiosis island explosion on the genome of extra-slow-growing strains of soybean bradyrhizobia with massive insertion sequences.</title>
        <authorList>
            <person name="Iida T."/>
            <person name="Minamisawa K."/>
        </authorList>
    </citation>
    <scope>NUCLEOTIDE SEQUENCE [LARGE SCALE GENOMIC DNA]</scope>
    <source>
        <strain evidence="1 2">NK6</strain>
    </source>
</reference>
<accession>A0A0E4FU94</accession>
<dbReference type="RefSeq" id="WP_060909892.1">
    <property type="nucleotide sequence ID" value="NZ_CP126038.1"/>
</dbReference>
<name>A0A0E4FU94_9BRAD</name>
<organism evidence="1 2">
    <name type="scientific">Bradyrhizobium diazoefficiens</name>
    <dbReference type="NCBI Taxonomy" id="1355477"/>
    <lineage>
        <taxon>Bacteria</taxon>
        <taxon>Pseudomonadati</taxon>
        <taxon>Pseudomonadota</taxon>
        <taxon>Alphaproteobacteria</taxon>
        <taxon>Hyphomicrobiales</taxon>
        <taxon>Nitrobacteraceae</taxon>
        <taxon>Bradyrhizobium</taxon>
    </lineage>
</organism>
<dbReference type="AlphaFoldDB" id="A0A0E4FU94"/>
<dbReference type="EMBL" id="AP014685">
    <property type="protein sequence ID" value="BAR57597.1"/>
    <property type="molecule type" value="Genomic_DNA"/>
</dbReference>
<gene>
    <name evidence="1" type="ORF">NK6_4429</name>
</gene>
<dbReference type="Proteomes" id="UP000063308">
    <property type="component" value="Chromosome"/>
</dbReference>
<sequence length="59" mass="6655">MQRFFVSIKTEHDAFAGDQFEPEIARILRQIADRLEAGHRACGSVQDANGNRVCEYGTE</sequence>